<name>A0A0K0CVP5_ANGCA</name>
<organism evidence="3 4">
    <name type="scientific">Angiostrongylus cantonensis</name>
    <name type="common">Rat lungworm</name>
    <dbReference type="NCBI Taxonomy" id="6313"/>
    <lineage>
        <taxon>Eukaryota</taxon>
        <taxon>Metazoa</taxon>
        <taxon>Ecdysozoa</taxon>
        <taxon>Nematoda</taxon>
        <taxon>Chromadorea</taxon>
        <taxon>Rhabditida</taxon>
        <taxon>Rhabditina</taxon>
        <taxon>Rhabditomorpha</taxon>
        <taxon>Strongyloidea</taxon>
        <taxon>Metastrongylidae</taxon>
        <taxon>Angiostrongylus</taxon>
    </lineage>
</organism>
<protein>
    <submittedName>
        <fullName evidence="4">MAM domain-containing protein</fullName>
    </submittedName>
</protein>
<dbReference type="GO" id="GO:0016020">
    <property type="term" value="C:membrane"/>
    <property type="evidence" value="ECO:0007669"/>
    <property type="project" value="InterPro"/>
</dbReference>
<dbReference type="Proteomes" id="UP000035642">
    <property type="component" value="Unassembled WGS sequence"/>
</dbReference>
<dbReference type="Gene3D" id="2.60.120.200">
    <property type="match status" value="2"/>
</dbReference>
<dbReference type="SMART" id="SM00137">
    <property type="entry name" value="MAM"/>
    <property type="match status" value="1"/>
</dbReference>
<dbReference type="AlphaFoldDB" id="A0A0K0CVP5"/>
<feature type="domain" description="MAM" evidence="2">
    <location>
        <begin position="211"/>
        <end position="377"/>
    </location>
</feature>
<evidence type="ECO:0000259" key="2">
    <source>
        <dbReference type="PROSITE" id="PS50060"/>
    </source>
</evidence>
<dbReference type="WBParaSite" id="ACAC_0000142801-mRNA-1">
    <property type="protein sequence ID" value="ACAC_0000142801-mRNA-1"/>
    <property type="gene ID" value="ACAC_0000142801"/>
</dbReference>
<proteinExistence type="predicted"/>
<evidence type="ECO:0000313" key="4">
    <source>
        <dbReference type="WBParaSite" id="ACAC_0000142801-mRNA-1"/>
    </source>
</evidence>
<feature type="chain" id="PRO_5005326558" evidence="1">
    <location>
        <begin position="21"/>
        <end position="377"/>
    </location>
</feature>
<dbReference type="InterPro" id="IPR000998">
    <property type="entry name" value="MAM_dom"/>
</dbReference>
<dbReference type="PROSITE" id="PS50060">
    <property type="entry name" value="MAM_2"/>
    <property type="match status" value="2"/>
</dbReference>
<evidence type="ECO:0000313" key="3">
    <source>
        <dbReference type="Proteomes" id="UP000035642"/>
    </source>
</evidence>
<feature type="domain" description="MAM" evidence="2">
    <location>
        <begin position="23"/>
        <end position="159"/>
    </location>
</feature>
<feature type="signal peptide" evidence="1">
    <location>
        <begin position="1"/>
        <end position="20"/>
    </location>
</feature>
<dbReference type="Pfam" id="PF00629">
    <property type="entry name" value="MAM"/>
    <property type="match status" value="1"/>
</dbReference>
<dbReference type="InterPro" id="IPR013320">
    <property type="entry name" value="ConA-like_dom_sf"/>
</dbReference>
<sequence>MLPYELILFLFVVHADITSSADLNCDFSSSCRWRNASVEDNEGFFAYTNGFMGRSIALLVSDVANCQLGGGSITYWYFKTGDESKLEVCTRQPPGSKDLISLKCYDGLTPSPVKQWIFRVLELPPLSQPFELVFRGIFYPPIDVIAVTDISYSSTLCDVEFAIAVQEPKIPFQIEHQQASNFASPTAFRQSFSEQSSPRVGVSFAPPCPVIDCTFDESTMCNYVTSVTDPRINGTLKDWEISSKAVLNSLTGIPQDFSKSGSFIYAGGKNVSPHDIYILSSKLPVELKEQARLDFFVYQAGRLQVCINTINNCALNIKGSTIDIKARRWKNYHVPLASDTHAIHFVVDGLHDNYAIGLDHIQLIRTARPQSNVDEIC</sequence>
<dbReference type="SUPFAM" id="SSF49899">
    <property type="entry name" value="Concanavalin A-like lectins/glucanases"/>
    <property type="match status" value="2"/>
</dbReference>
<reference evidence="3" key="1">
    <citation type="submission" date="2012-09" db="EMBL/GenBank/DDBJ databases">
        <authorList>
            <person name="Martin A.A."/>
        </authorList>
    </citation>
    <scope>NUCLEOTIDE SEQUENCE</scope>
</reference>
<accession>A0A0K0CVP5</accession>
<keyword evidence="1" id="KW-0732">Signal</keyword>
<keyword evidence="3" id="KW-1185">Reference proteome</keyword>
<evidence type="ECO:0000256" key="1">
    <source>
        <dbReference type="SAM" id="SignalP"/>
    </source>
</evidence>
<reference evidence="4" key="2">
    <citation type="submission" date="2017-02" db="UniProtKB">
        <authorList>
            <consortium name="WormBaseParasite"/>
        </authorList>
    </citation>
    <scope>IDENTIFICATION</scope>
</reference>